<dbReference type="FunFam" id="3.20.20.80:FF:000064">
    <property type="entry name" value="Oligo-1,6-glucosidase"/>
    <property type="match status" value="1"/>
</dbReference>
<evidence type="ECO:0000256" key="4">
    <source>
        <dbReference type="ARBA" id="ARBA00026248"/>
    </source>
</evidence>
<dbReference type="OrthoDB" id="1740265at2759"/>
<dbReference type="GO" id="GO:0004574">
    <property type="term" value="F:oligo-1,6-glucosidase activity"/>
    <property type="evidence" value="ECO:0000318"/>
    <property type="project" value="GO_Central"/>
</dbReference>
<keyword evidence="4" id="KW-0462">Maltose metabolism</keyword>
<dbReference type="InterPro" id="IPR013780">
    <property type="entry name" value="Glyco_hydro_b"/>
</dbReference>
<keyword evidence="2" id="KW-0378">Hydrolase</keyword>
<dbReference type="GO" id="GO:0033934">
    <property type="term" value="F:glucan 1,4-alpha-maltotriohydrolase activity"/>
    <property type="evidence" value="ECO:0000318"/>
    <property type="project" value="GO_Central"/>
</dbReference>
<dbReference type="InterPro" id="IPR006047">
    <property type="entry name" value="GH13_cat_dom"/>
</dbReference>
<comment type="similarity">
    <text evidence="1">Belongs to the glycosyl hydrolase 13 family.</text>
</comment>
<evidence type="ECO:0000313" key="6">
    <source>
        <dbReference type="CGD" id="CAL0000194458"/>
    </source>
</evidence>
<dbReference type="CDD" id="cd11333">
    <property type="entry name" value="AmyAc_SI_OligoGlu_DGase"/>
    <property type="match status" value="1"/>
</dbReference>
<evidence type="ECO:0000313" key="7">
    <source>
        <dbReference type="EMBL" id="AOW29898.1"/>
    </source>
</evidence>
<dbReference type="Gene3D" id="2.60.40.1180">
    <property type="entry name" value="Golgi alpha-mannosidase II"/>
    <property type="match status" value="1"/>
</dbReference>
<dbReference type="RefSeq" id="XP_721891.2">
    <property type="nucleotide sequence ID" value="XM_716798.2"/>
</dbReference>
<evidence type="ECO:0000256" key="2">
    <source>
        <dbReference type="ARBA" id="ARBA00022801"/>
    </source>
</evidence>
<dbReference type="GO" id="GO:0005987">
    <property type="term" value="P:sucrose catabolic process"/>
    <property type="evidence" value="ECO:0000270"/>
    <property type="project" value="CGD"/>
</dbReference>
<dbReference type="Proteomes" id="UP000000559">
    <property type="component" value="Chromosome 5"/>
</dbReference>
<dbReference type="FunFam" id="3.90.400.10:FF:000004">
    <property type="entry name" value="Oligo-1,6-glucosidase"/>
    <property type="match status" value="1"/>
</dbReference>
<dbReference type="SMART" id="SM00642">
    <property type="entry name" value="Aamy"/>
    <property type="match status" value="1"/>
</dbReference>
<dbReference type="SUPFAM" id="SSF51445">
    <property type="entry name" value="(Trans)glycosidases"/>
    <property type="match status" value="1"/>
</dbReference>
<name>A0A1D8PP39_CANAL</name>
<dbReference type="InParanoid" id="A0A1D8PP39"/>
<dbReference type="Gene3D" id="3.90.400.10">
    <property type="entry name" value="Oligo-1,6-glucosidase, Domain 2"/>
    <property type="match status" value="1"/>
</dbReference>
<dbReference type="SMR" id="A0A1D8PP39"/>
<dbReference type="VEuPathDB" id="FungiDB:C5_04940W_A"/>
<protein>
    <recommendedName>
        <fullName evidence="5">Glycosyl hydrolase family 13 catalytic domain-containing protein</fullName>
    </recommendedName>
</protein>
<dbReference type="GO" id="GO:0062040">
    <property type="term" value="C:fungal biofilm matrix"/>
    <property type="evidence" value="ECO:0000314"/>
    <property type="project" value="CGD"/>
</dbReference>
<dbReference type="Pfam" id="PF00128">
    <property type="entry name" value="Alpha-amylase"/>
    <property type="match status" value="1"/>
</dbReference>
<feature type="domain" description="Glycosyl hydrolase family 13 catalytic" evidence="5">
    <location>
        <begin position="15"/>
        <end position="440"/>
    </location>
</feature>
<accession>A0A1D8PP39</accession>
<dbReference type="eggNOG" id="KOG0471">
    <property type="taxonomic scope" value="Eukaryota"/>
</dbReference>
<evidence type="ECO:0000256" key="1">
    <source>
        <dbReference type="ARBA" id="ARBA00008061"/>
    </source>
</evidence>
<dbReference type="GO" id="GO:0004558">
    <property type="term" value="F:alpha-1,4-glucosidase activity"/>
    <property type="evidence" value="ECO:0000314"/>
    <property type="project" value="CGD"/>
</dbReference>
<dbReference type="OMA" id="MNNHDVP"/>
<reference evidence="7 8" key="2">
    <citation type="journal article" date="2007" name="Genome Biol.">
        <title>Assembly of the Candida albicans genome into sixteen supercontigs aligned on the eight chromosomes.</title>
        <authorList>
            <person name="van het Hoog M."/>
            <person name="Rast T.J."/>
            <person name="Martchenko M."/>
            <person name="Grindle S."/>
            <person name="Dignard D."/>
            <person name="Hogues H."/>
            <person name="Cuomo C."/>
            <person name="Berriman M."/>
            <person name="Scherer S."/>
            <person name="Magee B.B."/>
            <person name="Whiteway M."/>
            <person name="Chibana H."/>
            <person name="Nantel A."/>
            <person name="Magee P.T."/>
        </authorList>
    </citation>
    <scope>GENOME REANNOTATION</scope>
    <source>
        <strain evidence="8">SC5314 / ATCC MYA-2876</strain>
    </source>
</reference>
<dbReference type="GO" id="GO:0000025">
    <property type="term" value="P:maltose catabolic process"/>
    <property type="evidence" value="ECO:0000318"/>
    <property type="project" value="GO_Central"/>
</dbReference>
<dbReference type="KEGG" id="cal:CAALFM_C504940WA"/>
<dbReference type="FunCoup" id="A0A1D8PP39">
    <property type="interactions" value="952"/>
</dbReference>
<keyword evidence="8" id="KW-1185">Reference proteome</keyword>
<dbReference type="GeneID" id="3636421"/>
<gene>
    <name evidence="7" type="ordered locus">CAALFM_C504940WA</name>
    <name evidence="6" type="ordered locus">orf19.11465</name>
</gene>
<dbReference type="Gene3D" id="3.20.20.80">
    <property type="entry name" value="Glycosidases"/>
    <property type="match status" value="1"/>
</dbReference>
<dbReference type="EMBL" id="CP017627">
    <property type="protein sequence ID" value="AOW29898.1"/>
    <property type="molecule type" value="Genomic_DNA"/>
</dbReference>
<dbReference type="FunFam" id="2.60.40.1180:FF:000007">
    <property type="entry name" value="Sucrose isomerase"/>
    <property type="match status" value="1"/>
</dbReference>
<reference evidence="7 8" key="1">
    <citation type="journal article" date="2004" name="Proc. Natl. Acad. Sci. U.S.A.">
        <title>The diploid genome sequence of Candida albicans.</title>
        <authorList>
            <person name="Jones T."/>
            <person name="Federspiel N.A."/>
            <person name="Chibana H."/>
            <person name="Dungan J."/>
            <person name="Kalman S."/>
            <person name="Magee B.B."/>
            <person name="Newport G."/>
            <person name="Thorstenson Y.R."/>
            <person name="Agabian N."/>
            <person name="Magee P.T."/>
            <person name="Davis R.W."/>
            <person name="Scherer S."/>
        </authorList>
    </citation>
    <scope>NUCLEOTIDE SEQUENCE [LARGE SCALE GENOMIC DNA]</scope>
    <source>
        <strain evidence="8">SC5314 / ATCC MYA-2876</strain>
    </source>
</reference>
<sequence>MTIEYTWWKDATIYQIWPASYKDSNGDGIGDIPGIISTLDYLKNLGIDIIWLSPMYKSPMEDMGYDISDYESINPDFGTMEDMQNLIDGCHERGMKIICDLVVNHTSSEHEWFKQSRSSKSNPKRDWYIWKPPRIDAKTGEKLPPNNWGSFFSGSAWEYDELTDEYYLRLFAKGQPDLNWENEECRQAIYNSAMKSWFDKGVDGFRIDVAGLYSKDQSFKDAPIVFPDQIYQPSGELISNGPRIHEFHQEMYRQVTSKYDVMTVGEIGHCDRNEALKYVSAQRKELNMMFLFDLVEVGSNNQDRFRYNGWNLIDFKKAIQNQSDFIKGTDAWSTVFIENHDQPRCISRFGNTKSLDLINKTGKLLAMLQASLTGTLFIYQGQEIGMTNLPRSWSIDEYKDINTINYYKDFKEKYGNEPDFKQREEKLLDVINLVARDHARSPVQWNDDDTESYGGFSTHKPWTRINDNYKQINVANELKDPNSILKFYQSVLKLRKEYKDLFIYGSFDILDFNNEKLFTYVKSHKEGNELPKAYVTLNFSNESIPFKPLIEGEFKLMTTNVQQSDYDESVLSPYEGRIYIVD</sequence>
<dbReference type="InterPro" id="IPR017853">
    <property type="entry name" value="GH"/>
</dbReference>
<evidence type="ECO:0000256" key="3">
    <source>
        <dbReference type="ARBA" id="ARBA00023295"/>
    </source>
</evidence>
<dbReference type="SUPFAM" id="SSF51011">
    <property type="entry name" value="Glycosyl hydrolase domain"/>
    <property type="match status" value="1"/>
</dbReference>
<organism evidence="7 8">
    <name type="scientific">Candida albicans (strain SC5314 / ATCC MYA-2876)</name>
    <name type="common">Yeast</name>
    <dbReference type="NCBI Taxonomy" id="237561"/>
    <lineage>
        <taxon>Eukaryota</taxon>
        <taxon>Fungi</taxon>
        <taxon>Dikarya</taxon>
        <taxon>Ascomycota</taxon>
        <taxon>Saccharomycotina</taxon>
        <taxon>Pichiomycetes</taxon>
        <taxon>Debaryomycetaceae</taxon>
        <taxon>Candida/Lodderomyces clade</taxon>
        <taxon>Candida</taxon>
    </lineage>
</organism>
<dbReference type="STRING" id="237561.A0A1D8PP39"/>
<dbReference type="GO" id="GO:0004556">
    <property type="term" value="F:alpha-amylase activity"/>
    <property type="evidence" value="ECO:0000318"/>
    <property type="project" value="GO_Central"/>
</dbReference>
<evidence type="ECO:0000313" key="8">
    <source>
        <dbReference type="Proteomes" id="UP000000559"/>
    </source>
</evidence>
<dbReference type="CGD" id="CAL0000194458">
    <property type="gene designation" value="orf19.11465"/>
</dbReference>
<dbReference type="InterPro" id="IPR045857">
    <property type="entry name" value="O16G_dom_2"/>
</dbReference>
<reference evidence="7 8" key="3">
    <citation type="journal article" date="2013" name="Genome Biol.">
        <title>Assembly of a phased diploid Candida albicans genome facilitates allele-specific measurements and provides a simple model for repeat and indel structure.</title>
        <authorList>
            <person name="Muzzey D."/>
            <person name="Schwartz K."/>
            <person name="Weissman J.S."/>
            <person name="Sherlock G."/>
        </authorList>
    </citation>
    <scope>NUCLEOTIDE SEQUENCE [LARGE SCALE GENOMIC DNA]</scope>
    <source>
        <strain evidence="8">SC5314 / ATCC MYA-2876</strain>
    </source>
</reference>
<dbReference type="PANTHER" id="PTHR10357:SF179">
    <property type="entry name" value="NEUTRAL AND BASIC AMINO ACID TRANSPORT PROTEIN RBAT"/>
    <property type="match status" value="1"/>
</dbReference>
<dbReference type="FunFam" id="3.20.20.80:FF:000087">
    <property type="entry name" value="Oligo-1,6-glucosidase IMA1"/>
    <property type="match status" value="1"/>
</dbReference>
<dbReference type="PANTHER" id="PTHR10357">
    <property type="entry name" value="ALPHA-AMYLASE FAMILY MEMBER"/>
    <property type="match status" value="1"/>
</dbReference>
<evidence type="ECO:0000259" key="5">
    <source>
        <dbReference type="SMART" id="SM00642"/>
    </source>
</evidence>
<dbReference type="GO" id="GO:0004575">
    <property type="term" value="F:sucrose alpha-glucosidase activity"/>
    <property type="evidence" value="ECO:0000318"/>
    <property type="project" value="GO_Central"/>
</dbReference>
<keyword evidence="3" id="KW-0326">Glycosidase</keyword>
<proteinExistence type="inferred from homology"/>
<dbReference type="AlphaFoldDB" id="A0A1D8PP39"/>